<evidence type="ECO:0000313" key="3">
    <source>
        <dbReference type="Proteomes" id="UP001218218"/>
    </source>
</evidence>
<keyword evidence="3" id="KW-1185">Reference proteome</keyword>
<feature type="region of interest" description="Disordered" evidence="1">
    <location>
        <begin position="84"/>
        <end position="105"/>
    </location>
</feature>
<sequence length="193" mass="21905">MRERFPAAATGISSSCWERRWADPPTSTLASASRLASVRTNVPGIRPVHRSESSRRSRRSALRSGATEWTRDVSDKLLSIQLRRDTRRRTHEVSSSEASPTVPITTPRTSCHLSAFIPKARKRKRKYNHPTTNPSRHAGMLLYARDSAGENLMLLLHTETKENWPEIVRGRYRLFRASYLARMAILVVLEGKG</sequence>
<dbReference type="PROSITE" id="PS51257">
    <property type="entry name" value="PROKAR_LIPOPROTEIN"/>
    <property type="match status" value="1"/>
</dbReference>
<feature type="compositionally biased region" description="Polar residues" evidence="1">
    <location>
        <begin position="93"/>
        <end position="105"/>
    </location>
</feature>
<name>A0AAD6Z350_9AGAR</name>
<dbReference type="AlphaFoldDB" id="A0AAD6Z350"/>
<protein>
    <submittedName>
        <fullName evidence="2">Uncharacterized protein</fullName>
    </submittedName>
</protein>
<dbReference type="EMBL" id="JARIHO010000098">
    <property type="protein sequence ID" value="KAJ7304898.1"/>
    <property type="molecule type" value="Genomic_DNA"/>
</dbReference>
<organism evidence="2 3">
    <name type="scientific">Mycena albidolilacea</name>
    <dbReference type="NCBI Taxonomy" id="1033008"/>
    <lineage>
        <taxon>Eukaryota</taxon>
        <taxon>Fungi</taxon>
        <taxon>Dikarya</taxon>
        <taxon>Basidiomycota</taxon>
        <taxon>Agaricomycotina</taxon>
        <taxon>Agaricomycetes</taxon>
        <taxon>Agaricomycetidae</taxon>
        <taxon>Agaricales</taxon>
        <taxon>Marasmiineae</taxon>
        <taxon>Mycenaceae</taxon>
        <taxon>Mycena</taxon>
    </lineage>
</organism>
<proteinExistence type="predicted"/>
<reference evidence="2" key="1">
    <citation type="submission" date="2023-03" db="EMBL/GenBank/DDBJ databases">
        <title>Massive genome expansion in bonnet fungi (Mycena s.s.) driven by repeated elements and novel gene families across ecological guilds.</title>
        <authorList>
            <consortium name="Lawrence Berkeley National Laboratory"/>
            <person name="Harder C.B."/>
            <person name="Miyauchi S."/>
            <person name="Viragh M."/>
            <person name="Kuo A."/>
            <person name="Thoen E."/>
            <person name="Andreopoulos B."/>
            <person name="Lu D."/>
            <person name="Skrede I."/>
            <person name="Drula E."/>
            <person name="Henrissat B."/>
            <person name="Morin E."/>
            <person name="Kohler A."/>
            <person name="Barry K."/>
            <person name="LaButti K."/>
            <person name="Morin E."/>
            <person name="Salamov A."/>
            <person name="Lipzen A."/>
            <person name="Mereny Z."/>
            <person name="Hegedus B."/>
            <person name="Baldrian P."/>
            <person name="Stursova M."/>
            <person name="Weitz H."/>
            <person name="Taylor A."/>
            <person name="Grigoriev I.V."/>
            <person name="Nagy L.G."/>
            <person name="Martin F."/>
            <person name="Kauserud H."/>
        </authorList>
    </citation>
    <scope>NUCLEOTIDE SEQUENCE</scope>
    <source>
        <strain evidence="2">CBHHK002</strain>
    </source>
</reference>
<feature type="region of interest" description="Disordered" evidence="1">
    <location>
        <begin position="44"/>
        <end position="66"/>
    </location>
</feature>
<dbReference type="Proteomes" id="UP001218218">
    <property type="component" value="Unassembled WGS sequence"/>
</dbReference>
<accession>A0AAD6Z350</accession>
<comment type="caution">
    <text evidence="2">The sequence shown here is derived from an EMBL/GenBank/DDBJ whole genome shotgun (WGS) entry which is preliminary data.</text>
</comment>
<gene>
    <name evidence="2" type="ORF">DFH08DRAFT_825257</name>
</gene>
<evidence type="ECO:0000256" key="1">
    <source>
        <dbReference type="SAM" id="MobiDB-lite"/>
    </source>
</evidence>
<evidence type="ECO:0000313" key="2">
    <source>
        <dbReference type="EMBL" id="KAJ7304898.1"/>
    </source>
</evidence>